<dbReference type="GO" id="GO:0016787">
    <property type="term" value="F:hydrolase activity"/>
    <property type="evidence" value="ECO:0007669"/>
    <property type="project" value="UniProtKB-KW"/>
</dbReference>
<dbReference type="Gene3D" id="3.40.50.1820">
    <property type="entry name" value="alpha/beta hydrolase"/>
    <property type="match status" value="1"/>
</dbReference>
<dbReference type="EMBL" id="BAAAQX010000046">
    <property type="protein sequence ID" value="GAA2215051.1"/>
    <property type="molecule type" value="Genomic_DNA"/>
</dbReference>
<dbReference type="InterPro" id="IPR000073">
    <property type="entry name" value="AB_hydrolase_1"/>
</dbReference>
<accession>A0ABN3CZU8</accession>
<keyword evidence="5" id="KW-1185">Reference proteome</keyword>
<evidence type="ECO:0000313" key="4">
    <source>
        <dbReference type="EMBL" id="GAA2215051.1"/>
    </source>
</evidence>
<dbReference type="RefSeq" id="WP_344493457.1">
    <property type="nucleotide sequence ID" value="NZ_BAAAQX010000046.1"/>
</dbReference>
<evidence type="ECO:0000256" key="2">
    <source>
        <dbReference type="SAM" id="SignalP"/>
    </source>
</evidence>
<evidence type="ECO:0000259" key="3">
    <source>
        <dbReference type="Pfam" id="PF12697"/>
    </source>
</evidence>
<keyword evidence="1 4" id="KW-0378">Hydrolase</keyword>
<feature type="signal peptide" evidence="2">
    <location>
        <begin position="1"/>
        <end position="28"/>
    </location>
</feature>
<dbReference type="InterPro" id="IPR050266">
    <property type="entry name" value="AB_hydrolase_sf"/>
</dbReference>
<dbReference type="PROSITE" id="PS51257">
    <property type="entry name" value="PROKAR_LIPOPROTEIN"/>
    <property type="match status" value="1"/>
</dbReference>
<dbReference type="Pfam" id="PF12697">
    <property type="entry name" value="Abhydrolase_6"/>
    <property type="match status" value="1"/>
</dbReference>
<comment type="caution">
    <text evidence="4">The sequence shown here is derived from an EMBL/GenBank/DDBJ whole genome shotgun (WGS) entry which is preliminary data.</text>
</comment>
<dbReference type="InterPro" id="IPR029058">
    <property type="entry name" value="AB_hydrolase_fold"/>
</dbReference>
<protein>
    <submittedName>
        <fullName evidence="4">Alpha/beta fold hydrolase</fullName>
    </submittedName>
</protein>
<sequence length="336" mass="35533">MFAKGRALVRIPLIAVLMTALSSTPAHAAASCAAVRVPAGDHTISGTLCAPASYPGGVKRVDVLVHGATYDSAYWDWPVNPRVHSYVRRTTAEGRATLAYDRPGAGKSTKPPSTALTVPADADVLHQVVRWLRGRGFDEVTLIGHSLGSVIAIKETADHGDADRLVVTGLVHPPALGLTAPIAFASVYPAPLDPQFAGQSSDLGYLTTRPGTRGASFYHAPAADPEVIAYDEAHKDVVSSVELADALSRLALPPLVNDARGVRRPVLVVLGERDAVFCGPVVDCSDSAAVRVNERRYFASAPSLAAVVLPETGHDLPQHESAGLSFARIDQWIRTH</sequence>
<dbReference type="PANTHER" id="PTHR43798">
    <property type="entry name" value="MONOACYLGLYCEROL LIPASE"/>
    <property type="match status" value="1"/>
</dbReference>
<dbReference type="Proteomes" id="UP001499843">
    <property type="component" value="Unassembled WGS sequence"/>
</dbReference>
<dbReference type="PANTHER" id="PTHR43798:SF31">
    <property type="entry name" value="AB HYDROLASE SUPERFAMILY PROTEIN YCLE"/>
    <property type="match status" value="1"/>
</dbReference>
<evidence type="ECO:0000256" key="1">
    <source>
        <dbReference type="ARBA" id="ARBA00022801"/>
    </source>
</evidence>
<feature type="chain" id="PRO_5046884463" evidence="2">
    <location>
        <begin position="29"/>
        <end position="336"/>
    </location>
</feature>
<reference evidence="4 5" key="1">
    <citation type="journal article" date="2019" name="Int. J. Syst. Evol. Microbiol.">
        <title>The Global Catalogue of Microorganisms (GCM) 10K type strain sequencing project: providing services to taxonomists for standard genome sequencing and annotation.</title>
        <authorList>
            <consortium name="The Broad Institute Genomics Platform"/>
            <consortium name="The Broad Institute Genome Sequencing Center for Infectious Disease"/>
            <person name="Wu L."/>
            <person name="Ma J."/>
        </authorList>
    </citation>
    <scope>NUCLEOTIDE SEQUENCE [LARGE SCALE GENOMIC DNA]</scope>
    <source>
        <strain evidence="4 5">JCM 16114</strain>
    </source>
</reference>
<keyword evidence="2" id="KW-0732">Signal</keyword>
<proteinExistence type="predicted"/>
<name>A0ABN3CZU8_9ACTN</name>
<gene>
    <name evidence="4" type="ORF">GCM10009850_105180</name>
</gene>
<evidence type="ECO:0000313" key="5">
    <source>
        <dbReference type="Proteomes" id="UP001499843"/>
    </source>
</evidence>
<dbReference type="SUPFAM" id="SSF53474">
    <property type="entry name" value="alpha/beta-Hydrolases"/>
    <property type="match status" value="1"/>
</dbReference>
<feature type="domain" description="AB hydrolase-1" evidence="3">
    <location>
        <begin position="63"/>
        <end position="322"/>
    </location>
</feature>
<organism evidence="4 5">
    <name type="scientific">Nonomuraea monospora</name>
    <dbReference type="NCBI Taxonomy" id="568818"/>
    <lineage>
        <taxon>Bacteria</taxon>
        <taxon>Bacillati</taxon>
        <taxon>Actinomycetota</taxon>
        <taxon>Actinomycetes</taxon>
        <taxon>Streptosporangiales</taxon>
        <taxon>Streptosporangiaceae</taxon>
        <taxon>Nonomuraea</taxon>
    </lineage>
</organism>